<feature type="domain" description="DUF305" evidence="3">
    <location>
        <begin position="53"/>
        <end position="197"/>
    </location>
</feature>
<evidence type="ECO:0000313" key="5">
    <source>
        <dbReference type="Proteomes" id="UP001589867"/>
    </source>
</evidence>
<evidence type="ECO:0000313" key="4">
    <source>
        <dbReference type="EMBL" id="MFC0531291.1"/>
    </source>
</evidence>
<dbReference type="PROSITE" id="PS51257">
    <property type="entry name" value="PROKAR_LIPOPROTEIN"/>
    <property type="match status" value="1"/>
</dbReference>
<dbReference type="Pfam" id="PF03713">
    <property type="entry name" value="DUF305"/>
    <property type="match status" value="1"/>
</dbReference>
<dbReference type="InterPro" id="IPR012347">
    <property type="entry name" value="Ferritin-like"/>
</dbReference>
<evidence type="ECO:0000256" key="1">
    <source>
        <dbReference type="SAM" id="MobiDB-lite"/>
    </source>
</evidence>
<keyword evidence="5" id="KW-1185">Reference proteome</keyword>
<keyword evidence="2" id="KW-0732">Signal</keyword>
<organism evidence="4 5">
    <name type="scientific">Phytohabitans kaempferiae</name>
    <dbReference type="NCBI Taxonomy" id="1620943"/>
    <lineage>
        <taxon>Bacteria</taxon>
        <taxon>Bacillati</taxon>
        <taxon>Actinomycetota</taxon>
        <taxon>Actinomycetes</taxon>
        <taxon>Micromonosporales</taxon>
        <taxon>Micromonosporaceae</taxon>
    </lineage>
</organism>
<feature type="compositionally biased region" description="Pro residues" evidence="1">
    <location>
        <begin position="25"/>
        <end position="34"/>
    </location>
</feature>
<gene>
    <name evidence="4" type="ORF">ACFFIA_26975</name>
</gene>
<comment type="caution">
    <text evidence="4">The sequence shown here is derived from an EMBL/GenBank/DDBJ whole genome shotgun (WGS) entry which is preliminary data.</text>
</comment>
<dbReference type="InterPro" id="IPR005183">
    <property type="entry name" value="DUF305_CopM-like"/>
</dbReference>
<dbReference type="PANTHER" id="PTHR36933:SF1">
    <property type="entry name" value="SLL0788 PROTEIN"/>
    <property type="match status" value="1"/>
</dbReference>
<feature type="chain" id="PRO_5045061494" evidence="2">
    <location>
        <begin position="24"/>
        <end position="200"/>
    </location>
</feature>
<name>A0ABV6M996_9ACTN</name>
<evidence type="ECO:0000259" key="3">
    <source>
        <dbReference type="Pfam" id="PF03713"/>
    </source>
</evidence>
<sequence length="200" mass="21025">MGRIRPALLAIVAALLVAGCGTAPETPPPAPPADAAPAADSLPAADPAHNSADVMFLQMMIAHGGQGLELTALAADRTVSEEVRLLSAAIDTTQREEIKIMESWLTGWNEATETSQDMSAHANHGGLPATGPEQIKALRDTADADFEVTFLTLLTGHQNSAVELTNLADDGVNPQTRDLAERIKQSRADQVAQMLRMVGG</sequence>
<dbReference type="Gene3D" id="1.20.1260.10">
    <property type="match status" value="1"/>
</dbReference>
<protein>
    <submittedName>
        <fullName evidence="4">DUF305 domain-containing protein</fullName>
    </submittedName>
</protein>
<dbReference type="EMBL" id="JBHLUH010000058">
    <property type="protein sequence ID" value="MFC0531291.1"/>
    <property type="molecule type" value="Genomic_DNA"/>
</dbReference>
<accession>A0ABV6M996</accession>
<proteinExistence type="predicted"/>
<feature type="region of interest" description="Disordered" evidence="1">
    <location>
        <begin position="24"/>
        <end position="45"/>
    </location>
</feature>
<reference evidence="4 5" key="1">
    <citation type="submission" date="2024-09" db="EMBL/GenBank/DDBJ databases">
        <authorList>
            <person name="Sun Q."/>
            <person name="Mori K."/>
        </authorList>
    </citation>
    <scope>NUCLEOTIDE SEQUENCE [LARGE SCALE GENOMIC DNA]</scope>
    <source>
        <strain evidence="4 5">TBRC 3947</strain>
    </source>
</reference>
<dbReference type="RefSeq" id="WP_377255459.1">
    <property type="nucleotide sequence ID" value="NZ_JBHLUH010000058.1"/>
</dbReference>
<feature type="compositionally biased region" description="Low complexity" evidence="1">
    <location>
        <begin position="35"/>
        <end position="45"/>
    </location>
</feature>
<dbReference type="PANTHER" id="PTHR36933">
    <property type="entry name" value="SLL0788 PROTEIN"/>
    <property type="match status" value="1"/>
</dbReference>
<feature type="signal peptide" evidence="2">
    <location>
        <begin position="1"/>
        <end position="23"/>
    </location>
</feature>
<evidence type="ECO:0000256" key="2">
    <source>
        <dbReference type="SAM" id="SignalP"/>
    </source>
</evidence>
<dbReference type="Proteomes" id="UP001589867">
    <property type="component" value="Unassembled WGS sequence"/>
</dbReference>